<dbReference type="Proteomes" id="UP001152795">
    <property type="component" value="Unassembled WGS sequence"/>
</dbReference>
<name>A0A6S7J6X7_PARCT</name>
<dbReference type="SMART" id="SM00671">
    <property type="entry name" value="SEL1"/>
    <property type="match status" value="7"/>
</dbReference>
<comment type="caution">
    <text evidence="3">The sequence shown here is derived from an EMBL/GenBank/DDBJ whole genome shotgun (WGS) entry which is preliminary data.</text>
</comment>
<dbReference type="InterPro" id="IPR027417">
    <property type="entry name" value="P-loop_NTPase"/>
</dbReference>
<keyword evidence="2" id="KW-0802">TPR repeat</keyword>
<dbReference type="Pfam" id="PF13374">
    <property type="entry name" value="TPR_10"/>
    <property type="match status" value="1"/>
</dbReference>
<dbReference type="SMART" id="SM00028">
    <property type="entry name" value="TPR"/>
    <property type="match status" value="11"/>
</dbReference>
<dbReference type="PANTHER" id="PTHR45641:SF19">
    <property type="entry name" value="NEPHROCYSTIN-3"/>
    <property type="match status" value="1"/>
</dbReference>
<evidence type="ECO:0000313" key="3">
    <source>
        <dbReference type="EMBL" id="CAB4027805.1"/>
    </source>
</evidence>
<proteinExistence type="predicted"/>
<reference evidence="3" key="1">
    <citation type="submission" date="2020-04" db="EMBL/GenBank/DDBJ databases">
        <authorList>
            <person name="Alioto T."/>
            <person name="Alioto T."/>
            <person name="Gomez Garrido J."/>
        </authorList>
    </citation>
    <scope>NUCLEOTIDE SEQUENCE</scope>
    <source>
        <strain evidence="3">A484AB</strain>
    </source>
</reference>
<dbReference type="SUPFAM" id="SSF48452">
    <property type="entry name" value="TPR-like"/>
    <property type="match status" value="2"/>
</dbReference>
<dbReference type="Pfam" id="PF13424">
    <property type="entry name" value="TPR_12"/>
    <property type="match status" value="4"/>
</dbReference>
<dbReference type="Gene3D" id="1.25.40.10">
    <property type="entry name" value="Tetratricopeptide repeat domain"/>
    <property type="match status" value="5"/>
</dbReference>
<gene>
    <name evidence="3" type="ORF">PACLA_8A083919</name>
</gene>
<keyword evidence="4" id="KW-1185">Reference proteome</keyword>
<dbReference type="Pfam" id="PF13181">
    <property type="entry name" value="TPR_8"/>
    <property type="match status" value="2"/>
</dbReference>
<dbReference type="OrthoDB" id="2134805at2759"/>
<dbReference type="Gene3D" id="3.40.50.300">
    <property type="entry name" value="P-loop containing nucleotide triphosphate hydrolases"/>
    <property type="match status" value="1"/>
</dbReference>
<dbReference type="PANTHER" id="PTHR45641">
    <property type="entry name" value="TETRATRICOPEPTIDE REPEAT PROTEIN (AFU_ORTHOLOGUE AFUA_6G03870)"/>
    <property type="match status" value="1"/>
</dbReference>
<evidence type="ECO:0000256" key="2">
    <source>
        <dbReference type="ARBA" id="ARBA00022803"/>
    </source>
</evidence>
<dbReference type="EMBL" id="CACRXK020015029">
    <property type="protein sequence ID" value="CAB4027805.1"/>
    <property type="molecule type" value="Genomic_DNA"/>
</dbReference>
<accession>A0A6S7J6X7</accession>
<protein>
    <submittedName>
        <fullName evidence="3">Nephrocystin-3</fullName>
    </submittedName>
</protein>
<dbReference type="InterPro" id="IPR019734">
    <property type="entry name" value="TPR_rpt"/>
</dbReference>
<dbReference type="InterPro" id="IPR011990">
    <property type="entry name" value="TPR-like_helical_dom_sf"/>
</dbReference>
<dbReference type="PROSITE" id="PS50005">
    <property type="entry name" value="TPR"/>
    <property type="match status" value="9"/>
</dbReference>
<organism evidence="3 4">
    <name type="scientific">Paramuricea clavata</name>
    <name type="common">Red gorgonian</name>
    <name type="synonym">Violescent sea-whip</name>
    <dbReference type="NCBI Taxonomy" id="317549"/>
    <lineage>
        <taxon>Eukaryota</taxon>
        <taxon>Metazoa</taxon>
        <taxon>Cnidaria</taxon>
        <taxon>Anthozoa</taxon>
        <taxon>Octocorallia</taxon>
        <taxon>Malacalcyonacea</taxon>
        <taxon>Plexauridae</taxon>
        <taxon>Paramuricea</taxon>
    </lineage>
</organism>
<keyword evidence="1" id="KW-0677">Repeat</keyword>
<evidence type="ECO:0000256" key="1">
    <source>
        <dbReference type="ARBA" id="ARBA00022737"/>
    </source>
</evidence>
<feature type="non-terminal residue" evidence="3">
    <location>
        <position position="1139"/>
    </location>
</feature>
<dbReference type="SUPFAM" id="SSF52540">
    <property type="entry name" value="P-loop containing nucleoside triphosphate hydrolases"/>
    <property type="match status" value="1"/>
</dbReference>
<sequence length="1139" mass="132135">MSTTIPWENEEERNYICIRKIVSDLVSKELRKLFKQEWNNRYQATLAGWDDTSVSGNQLFHLETKRPSGPKKNVYLPKFKHGDTNQWDCTVLFAAILYSNSIGRSSLNPTIQSEVNNLREIRNEIMHITEGKLSNSDFQTMTTRVENAFKTLRLSVNEINRIKTENNLYTWFQVLPVKPSHEVVDRSEEIKQIRQDLEKLSSDNDGKLTYFYISGNPGSGKSQLARQICEDIYKGINSQTEIRFFMTLDGRNLYTLLHSYKDFCHRLNCDESVLEHIMNSSQPDEEKIKDLRSQITTRIKNWKRWWIIVDNVENLENIAHLLPQRGDKVWNNGQIILTTQNGTSIPPDSVETKHISISLGMNEKECRQLLASISKTDATDPLLDEVAEKLDRQPLAIAAAAVYMRKVIGSNCSPDFSWKDYLRKLEEGKRTRTEESLLQTNSAYSSTMSTAVRLAVEKCVERDCILKHTFNFFSLISFEQLPLDIIVRYMQQQDEDLDEEDIFLAITNCCLFLPAENKERDIRLHGVVHEAVKSVFPSSVESPVYHVVKTLYYFKEREDQIKLNPHLKAFYTGIKKIFPEHDALYSISTKFEKTEISEIYLFFGRTLRYYCDFELSKEFQNSNIQIWNCSKDEILVSDIYTELGLLYNELGELVKAKQSQNLALEIRIEKLGQHDLKVGDSYRNLGRVCYVSGELEKAEDYYEQALEIQNEQLGPNHVDIAETYNNLGKLYQDTYHPEKAKDYHERALEIQKVQLGPNHVDVSKTYNNLGRVYHQEHDLEKAMDYYQLSLEIKKKQLGSHHIEVADSYSNLALDYYERALEIEKGILGPNHYKVANSYGNLGNVDRRKGEINKAMDYYQRMLEIEKQQLGPNHFRVAWTYSLLGGTCLENGEVEKAKAYFQQEHEIITGQFGPNHQYAANSYCRLSDVYYREGDLEKAKDYDERALEIRKEQLGPNHVDVATSYIGLGDVHYKKDDLEKATDYYERALEIRKEQLGANHVDVAVSYIRLGNVYYNKDDLEKAKDYYKRSLEIQKEQLGANHVDVADSSIGIGNVYYNKDDLEKAKDYYERALEIRKEQLGANHVDVADSYIGIGNVYYTKDDLEKAKDYYERALEIRKERLGANHVSVATCYKLLALFR</sequence>
<dbReference type="AlphaFoldDB" id="A0A6S7J6X7"/>
<evidence type="ECO:0000313" key="4">
    <source>
        <dbReference type="Proteomes" id="UP001152795"/>
    </source>
</evidence>
<dbReference type="PROSITE" id="PS50293">
    <property type="entry name" value="TPR_REGION"/>
    <property type="match status" value="3"/>
</dbReference>
<dbReference type="InterPro" id="IPR006597">
    <property type="entry name" value="Sel1-like"/>
</dbReference>